<dbReference type="GO" id="GO:0003676">
    <property type="term" value="F:nucleic acid binding"/>
    <property type="evidence" value="ECO:0007669"/>
    <property type="project" value="InterPro"/>
</dbReference>
<evidence type="ECO:0000259" key="3">
    <source>
        <dbReference type="PROSITE" id="PS50994"/>
    </source>
</evidence>
<dbReference type="InterPro" id="IPR001584">
    <property type="entry name" value="Integrase_cat-core"/>
</dbReference>
<feature type="compositionally biased region" description="Basic and acidic residues" evidence="2">
    <location>
        <begin position="294"/>
        <end position="304"/>
    </location>
</feature>
<dbReference type="CDD" id="cd09274">
    <property type="entry name" value="RNase_HI_RT_Ty3"/>
    <property type="match status" value="1"/>
</dbReference>
<accession>A0A0N5BTV5</accession>
<dbReference type="PROSITE" id="PS50994">
    <property type="entry name" value="INTEGRASE"/>
    <property type="match status" value="1"/>
</dbReference>
<dbReference type="InterPro" id="IPR036397">
    <property type="entry name" value="RNaseH_sf"/>
</dbReference>
<keyword evidence="1" id="KW-0511">Multifunctional enzyme</keyword>
<dbReference type="STRING" id="174720.A0A0N5BTV5"/>
<evidence type="ECO:0000256" key="2">
    <source>
        <dbReference type="SAM" id="MobiDB-lite"/>
    </source>
</evidence>
<dbReference type="GO" id="GO:0042575">
    <property type="term" value="C:DNA polymerase complex"/>
    <property type="evidence" value="ECO:0007669"/>
    <property type="project" value="UniProtKB-ARBA"/>
</dbReference>
<name>A0A0N5BTV5_STREA</name>
<sequence>MVLDQLRSHCLKINANKSQFFSQELRFLGFTFNESRECHQTKTHVIIGKTSFYRVFFLKLSEVEKPFTDMLKKDVPFVWNKEYDAAMLEIKDMIKNVARLKLPDFNKEFLLYCDASQETFAAALIQCEDDGTMRPIAFFSRRNPERKHLLSSVELELRCIVEVMKKFRVWLLGGFTRIFTDHKLLKKLIEINTDRKLYYYINCLNEYTYTLEYLPGSKNIVADCLTRVNLRKVLYPATILIRNPPFDVKELKENELKDEEEDTAPTFNYPILEEDDNSKTEEFKESSQGGECPPVKEGEEYKDNEITEKDKEELFRSFHDEEINTKVKTMEKHVTAERPFQLMNLDLMEPFAVSLHGNKYMLGLVDINSKYAIMEPLQTSKREEILETIERCLFYKHGSPKVIRCDNAAYFRGELFRTIEERYRTKIDFGTAYWHVSSAPVKRLFRTVQATIAKLSESVYSNWCHILHRAIFCYNTMYHISTDSTPYKIIHGYNPILKYDIQNCKDKIGYIAEKESLAVHEALFKLAKKMLECVYAKMNQLSNKSCIPKIEKLKSGVSILVKLPIQLKKGETGKFDFKWHDGFKIVRQVGNSYMLNVKVKMTQNDSY</sequence>
<protein>
    <submittedName>
        <fullName evidence="5">Integrase catalytic domain-containing protein</fullName>
    </submittedName>
</protein>
<dbReference type="InterPro" id="IPR012337">
    <property type="entry name" value="RNaseH-like_sf"/>
</dbReference>
<reference evidence="5" key="1">
    <citation type="submission" date="2017-02" db="UniProtKB">
        <authorList>
            <consortium name="WormBaseParasite"/>
        </authorList>
    </citation>
    <scope>IDENTIFICATION</scope>
</reference>
<dbReference type="Proteomes" id="UP000046392">
    <property type="component" value="Unplaced"/>
</dbReference>
<dbReference type="GO" id="GO:0015074">
    <property type="term" value="P:DNA integration"/>
    <property type="evidence" value="ECO:0007669"/>
    <property type="project" value="InterPro"/>
</dbReference>
<evidence type="ECO:0000256" key="1">
    <source>
        <dbReference type="ARBA" id="ARBA00023268"/>
    </source>
</evidence>
<dbReference type="PANTHER" id="PTHR37984:SF5">
    <property type="entry name" value="PROTEIN NYNRIN-LIKE"/>
    <property type="match status" value="1"/>
</dbReference>
<dbReference type="InterPro" id="IPR050951">
    <property type="entry name" value="Retrovirus_Pol_polyprotein"/>
</dbReference>
<dbReference type="InterPro" id="IPR043502">
    <property type="entry name" value="DNA/RNA_pol_sf"/>
</dbReference>
<proteinExistence type="predicted"/>
<dbReference type="Gene3D" id="3.30.420.10">
    <property type="entry name" value="Ribonuclease H-like superfamily/Ribonuclease H"/>
    <property type="match status" value="1"/>
</dbReference>
<dbReference type="PANTHER" id="PTHR37984">
    <property type="entry name" value="PROTEIN CBG26694"/>
    <property type="match status" value="1"/>
</dbReference>
<dbReference type="GO" id="GO:0003824">
    <property type="term" value="F:catalytic activity"/>
    <property type="evidence" value="ECO:0007669"/>
    <property type="project" value="UniProtKB-KW"/>
</dbReference>
<feature type="region of interest" description="Disordered" evidence="2">
    <location>
        <begin position="269"/>
        <end position="304"/>
    </location>
</feature>
<dbReference type="WBParaSite" id="SPAL_0000927900.1">
    <property type="protein sequence ID" value="SPAL_0000927900.1"/>
    <property type="gene ID" value="SPAL_0000927900"/>
</dbReference>
<keyword evidence="4" id="KW-1185">Reference proteome</keyword>
<dbReference type="SUPFAM" id="SSF56672">
    <property type="entry name" value="DNA/RNA polymerases"/>
    <property type="match status" value="1"/>
</dbReference>
<evidence type="ECO:0000313" key="4">
    <source>
        <dbReference type="Proteomes" id="UP000046392"/>
    </source>
</evidence>
<organism evidence="4 5">
    <name type="scientific">Strongyloides papillosus</name>
    <name type="common">Intestinal threadworm</name>
    <dbReference type="NCBI Taxonomy" id="174720"/>
    <lineage>
        <taxon>Eukaryota</taxon>
        <taxon>Metazoa</taxon>
        <taxon>Ecdysozoa</taxon>
        <taxon>Nematoda</taxon>
        <taxon>Chromadorea</taxon>
        <taxon>Rhabditida</taxon>
        <taxon>Tylenchina</taxon>
        <taxon>Panagrolaimomorpha</taxon>
        <taxon>Strongyloidoidea</taxon>
        <taxon>Strongyloididae</taxon>
        <taxon>Strongyloides</taxon>
    </lineage>
</organism>
<dbReference type="AlphaFoldDB" id="A0A0N5BTV5"/>
<evidence type="ECO:0000313" key="5">
    <source>
        <dbReference type="WBParaSite" id="SPAL_0000927900.1"/>
    </source>
</evidence>
<dbReference type="InterPro" id="IPR041577">
    <property type="entry name" value="RT_RNaseH_2"/>
</dbReference>
<feature type="domain" description="Integrase catalytic" evidence="3">
    <location>
        <begin position="335"/>
        <end position="494"/>
    </location>
</feature>
<dbReference type="InterPro" id="IPR043128">
    <property type="entry name" value="Rev_trsase/Diguanyl_cyclase"/>
</dbReference>
<dbReference type="Pfam" id="PF17919">
    <property type="entry name" value="RT_RNaseH_2"/>
    <property type="match status" value="1"/>
</dbReference>
<dbReference type="SUPFAM" id="SSF53098">
    <property type="entry name" value="Ribonuclease H-like"/>
    <property type="match status" value="1"/>
</dbReference>
<dbReference type="Gene3D" id="3.30.70.270">
    <property type="match status" value="2"/>
</dbReference>